<feature type="compositionally biased region" description="Basic and acidic residues" evidence="1">
    <location>
        <begin position="273"/>
        <end position="288"/>
    </location>
</feature>
<dbReference type="EMBL" id="AMWN01000003">
    <property type="protein sequence ID" value="EXJ90286.1"/>
    <property type="molecule type" value="Genomic_DNA"/>
</dbReference>
<dbReference type="OrthoDB" id="4161475at2759"/>
<organism evidence="3 4">
    <name type="scientific">Capronia coronata CBS 617.96</name>
    <dbReference type="NCBI Taxonomy" id="1182541"/>
    <lineage>
        <taxon>Eukaryota</taxon>
        <taxon>Fungi</taxon>
        <taxon>Dikarya</taxon>
        <taxon>Ascomycota</taxon>
        <taxon>Pezizomycotina</taxon>
        <taxon>Eurotiomycetes</taxon>
        <taxon>Chaetothyriomycetidae</taxon>
        <taxon>Chaetothyriales</taxon>
        <taxon>Herpotrichiellaceae</taxon>
        <taxon>Capronia</taxon>
    </lineage>
</organism>
<feature type="compositionally biased region" description="Polar residues" evidence="1">
    <location>
        <begin position="289"/>
        <end position="300"/>
    </location>
</feature>
<reference evidence="3 4" key="1">
    <citation type="submission" date="2013-03" db="EMBL/GenBank/DDBJ databases">
        <title>The Genome Sequence of Capronia coronata CBS 617.96.</title>
        <authorList>
            <consortium name="The Broad Institute Genomics Platform"/>
            <person name="Cuomo C."/>
            <person name="de Hoog S."/>
            <person name="Gorbushina A."/>
            <person name="Walker B."/>
            <person name="Young S.K."/>
            <person name="Zeng Q."/>
            <person name="Gargeya S."/>
            <person name="Fitzgerald M."/>
            <person name="Haas B."/>
            <person name="Abouelleil A."/>
            <person name="Allen A.W."/>
            <person name="Alvarado L."/>
            <person name="Arachchi H.M."/>
            <person name="Berlin A.M."/>
            <person name="Chapman S.B."/>
            <person name="Gainer-Dewar J."/>
            <person name="Goldberg J."/>
            <person name="Griggs A."/>
            <person name="Gujja S."/>
            <person name="Hansen M."/>
            <person name="Howarth C."/>
            <person name="Imamovic A."/>
            <person name="Ireland A."/>
            <person name="Larimer J."/>
            <person name="McCowan C."/>
            <person name="Murphy C."/>
            <person name="Pearson M."/>
            <person name="Poon T.W."/>
            <person name="Priest M."/>
            <person name="Roberts A."/>
            <person name="Saif S."/>
            <person name="Shea T."/>
            <person name="Sisk P."/>
            <person name="Sykes S."/>
            <person name="Wortman J."/>
            <person name="Nusbaum C."/>
            <person name="Birren B."/>
        </authorList>
    </citation>
    <scope>NUCLEOTIDE SEQUENCE [LARGE SCALE GENOMIC DNA]</scope>
    <source>
        <strain evidence="3 4">CBS 617.96</strain>
    </source>
</reference>
<feature type="compositionally biased region" description="Polar residues" evidence="1">
    <location>
        <begin position="458"/>
        <end position="469"/>
    </location>
</feature>
<feature type="transmembrane region" description="Helical" evidence="2">
    <location>
        <begin position="1145"/>
        <end position="1164"/>
    </location>
</feature>
<feature type="region of interest" description="Disordered" evidence="1">
    <location>
        <begin position="1"/>
        <end position="22"/>
    </location>
</feature>
<keyword evidence="4" id="KW-1185">Reference proteome</keyword>
<dbReference type="Proteomes" id="UP000019484">
    <property type="component" value="Unassembled WGS sequence"/>
</dbReference>
<evidence type="ECO:0000313" key="4">
    <source>
        <dbReference type="Proteomes" id="UP000019484"/>
    </source>
</evidence>
<evidence type="ECO:0000313" key="3">
    <source>
        <dbReference type="EMBL" id="EXJ90286.1"/>
    </source>
</evidence>
<feature type="region of interest" description="Disordered" evidence="1">
    <location>
        <begin position="849"/>
        <end position="1001"/>
    </location>
</feature>
<feature type="transmembrane region" description="Helical" evidence="2">
    <location>
        <begin position="1118"/>
        <end position="1139"/>
    </location>
</feature>
<comment type="caution">
    <text evidence="3">The sequence shown here is derived from an EMBL/GenBank/DDBJ whole genome shotgun (WGS) entry which is preliminary data.</text>
</comment>
<keyword evidence="2" id="KW-0812">Transmembrane</keyword>
<evidence type="ECO:0000256" key="1">
    <source>
        <dbReference type="SAM" id="MobiDB-lite"/>
    </source>
</evidence>
<dbReference type="HOGENOM" id="CLU_271693_0_0_1"/>
<keyword evidence="2" id="KW-0472">Membrane</keyword>
<keyword evidence="2" id="KW-1133">Transmembrane helix</keyword>
<feature type="region of interest" description="Disordered" evidence="1">
    <location>
        <begin position="765"/>
        <end position="821"/>
    </location>
</feature>
<feature type="compositionally biased region" description="Polar residues" evidence="1">
    <location>
        <begin position="888"/>
        <end position="917"/>
    </location>
</feature>
<feature type="compositionally biased region" description="Polar residues" evidence="1">
    <location>
        <begin position="313"/>
        <end position="323"/>
    </location>
</feature>
<feature type="region of interest" description="Disordered" evidence="1">
    <location>
        <begin position="255"/>
        <end position="368"/>
    </location>
</feature>
<proteinExistence type="predicted"/>
<dbReference type="STRING" id="1182541.W9YM19"/>
<dbReference type="eggNOG" id="ENOG502TEVN">
    <property type="taxonomic scope" value="Eukaryota"/>
</dbReference>
<gene>
    <name evidence="3" type="ORF">A1O1_03385</name>
</gene>
<evidence type="ECO:0000256" key="2">
    <source>
        <dbReference type="SAM" id="Phobius"/>
    </source>
</evidence>
<accession>W9YM19</accession>
<sequence>MAFTSSDSFEASYPSDSRRRSRLISSSLVSCPSIPPRSVVRRQEYDGSLREHLLRYTGQSGYGASRDKQRRTTDTAGASVAAGRGYESPTRRKRRSEPSTDIFELPDDSGRLLTVSHPPVTITQGVDISSIPLDTSSRRTTIFVGHSYPPQVQPPPTVAARHDPGRRLSAECISKMHRPVEREDYLVARGANSRTGIVTPGYHSANSSLDRDEIARTQGSVPPNLWRQKGDEWVSFDHDQSMPFSTHSKTMLPEPHYYKLRTPTRLSTGIRNSSEEYRSPPSPRDVHKTTTGIPSQNRTATYDFDPRGRGTPMSVTNTANLPLNSDPGDEPMVRRRPVGSPPAKTPPPDRDFQGFEGNNGSDDTILKKPRFNTDLRSSSAPIPPRLRIVSPYNVDKDLPTLPGNAASPAIESMRTKAAEDSFLDQQMPAMASRVPKSETPNTSGRPLIEKELPCLPMNSGQSPLIQASTPPGADMKESSGETFKPPSSRTAPPQGPRGGDPAYPNVRIARPPHHTPTPTKRPNAPMGERMMAIPVYDNPPKHPSSLTRMTGPKAEGPRSMPDPPMKPANRLQEDFNPLLSTTTTRTDMYMSRPNVPRPLRIGPRPLMPQARMMGHGRHGLGPRPPPLGSSDIIMNTGMFSNTDSMISAPLPRIRPRAMTRPQMPVRADGMYGVPTMGPNHNRANTTGVENPQLWRDEEINPMIRLNPPEAEPDLVPPPLKLRQPSHELAPPQEILINNELTTKGLGLLRKCSRCHHGFVDVKPRSMDSVTPMSGRQKDGVGASEVSRKLHPTGSPLPGLPEDIDEGAVASSNVSSKSPKADVVDERDHTICCPDCCKDEDCHEGCLGHPSPTSTPSPTKSIWSASQSPSSASEVEEWEYPVEAKTSDRGNTSGLAFSSNASTRPPKNGNSKHTSGGSISPIELSAQPRTPGSLFAEDSSGHSYEAVAAARKATGSATSKQHSHGNPRRQMGCSSPVLGVGLQVPEASGGSQGPRTASGSRLRVPTPVGLAIACSEASRSRNVSGTSISTLDLSLSGLGSLAYGNAVGELLVVPFQAAKMWIQTHPQVTKVGWDVLERAWQMGQTMTITGLRLWAVVLVYSKTGKLKLKMAKGETAGGFVVDCARSFVYLLMFMAVTVFVIRVVRFGLGVAGIIGLLFKAVFWILKQVLGFGLAR</sequence>
<feature type="region of interest" description="Disordered" evidence="1">
    <location>
        <begin position="537"/>
        <end position="561"/>
    </location>
</feature>
<feature type="region of interest" description="Disordered" evidence="1">
    <location>
        <begin position="456"/>
        <end position="525"/>
    </location>
</feature>
<feature type="region of interest" description="Disordered" evidence="1">
    <location>
        <begin position="58"/>
        <end position="110"/>
    </location>
</feature>
<feature type="compositionally biased region" description="Low complexity" evidence="1">
    <location>
        <begin position="849"/>
        <end position="872"/>
    </location>
</feature>
<protein>
    <submittedName>
        <fullName evidence="3">Uncharacterized protein</fullName>
    </submittedName>
</protein>
<dbReference type="GeneID" id="19158279"/>
<name>W9YM19_9EURO</name>
<dbReference type="RefSeq" id="XP_007722480.1">
    <property type="nucleotide sequence ID" value="XM_007724290.1"/>
</dbReference>
<dbReference type="AlphaFoldDB" id="W9YM19"/>